<dbReference type="SUPFAM" id="SSF46785">
    <property type="entry name" value="Winged helix' DNA-binding domain"/>
    <property type="match status" value="1"/>
</dbReference>
<proteinExistence type="predicted"/>
<dbReference type="Pfam" id="PF03551">
    <property type="entry name" value="PadR"/>
    <property type="match status" value="1"/>
</dbReference>
<dbReference type="InterPro" id="IPR018309">
    <property type="entry name" value="Tscrpt_reg_PadR_C"/>
</dbReference>
<dbReference type="InterPro" id="IPR036390">
    <property type="entry name" value="WH_DNA-bd_sf"/>
</dbReference>
<keyword evidence="4" id="KW-1185">Reference proteome</keyword>
<dbReference type="OrthoDB" id="9783723at2"/>
<dbReference type="Proteomes" id="UP000448943">
    <property type="component" value="Unassembled WGS sequence"/>
</dbReference>
<evidence type="ECO:0000313" key="4">
    <source>
        <dbReference type="Proteomes" id="UP000448943"/>
    </source>
</evidence>
<dbReference type="PANTHER" id="PTHR43252">
    <property type="entry name" value="TRANSCRIPTIONAL REGULATOR YQJI"/>
    <property type="match status" value="1"/>
</dbReference>
<organism evidence="3 4">
    <name type="scientific">Chengkuizengella marina</name>
    <dbReference type="NCBI Taxonomy" id="2507566"/>
    <lineage>
        <taxon>Bacteria</taxon>
        <taxon>Bacillati</taxon>
        <taxon>Bacillota</taxon>
        <taxon>Bacilli</taxon>
        <taxon>Bacillales</taxon>
        <taxon>Paenibacillaceae</taxon>
        <taxon>Chengkuizengella</taxon>
    </lineage>
</organism>
<reference evidence="3 4" key="1">
    <citation type="submission" date="2019-01" db="EMBL/GenBank/DDBJ databases">
        <title>Chengkuizengella sp. nov., isolated from deep-sea sediment of East Pacific Ocean.</title>
        <authorList>
            <person name="Yang J."/>
            <person name="Lai Q."/>
            <person name="Shao Z."/>
        </authorList>
    </citation>
    <scope>NUCLEOTIDE SEQUENCE [LARGE SCALE GENOMIC DNA]</scope>
    <source>
        <strain evidence="3 4">YPA3-1-1</strain>
    </source>
</reference>
<gene>
    <name evidence="3" type="ORF">ERL59_18215</name>
</gene>
<dbReference type="EMBL" id="SIJB01000043">
    <property type="protein sequence ID" value="NBI30888.1"/>
    <property type="molecule type" value="Genomic_DNA"/>
</dbReference>
<dbReference type="RefSeq" id="WP_160647695.1">
    <property type="nucleotide sequence ID" value="NZ_SIJB01000043.1"/>
</dbReference>
<protein>
    <submittedName>
        <fullName evidence="3">PadR family transcriptional regulator</fullName>
    </submittedName>
</protein>
<dbReference type="Pfam" id="PF10400">
    <property type="entry name" value="Vir_act_alpha_C"/>
    <property type="match status" value="1"/>
</dbReference>
<evidence type="ECO:0000313" key="3">
    <source>
        <dbReference type="EMBL" id="NBI30888.1"/>
    </source>
</evidence>
<sequence>MSRENKTMYTLLGLLMYSPLTGYEIKRSIENSIKHFWQESYGQIYPTLKKLVDLEFAVVQVEKVDGKPDRKLYSITEKGRVEFINWLKKPIEKIPIHKDELLLKIFYGQNLTVEENIEQIVQYQDKMEDFLDTLNSTEEYLVTRRKKDPNFDYWMLTLSHGQLIVKATIQWCEESIEKLLKK</sequence>
<comment type="caution">
    <text evidence="3">The sequence shown here is derived from an EMBL/GenBank/DDBJ whole genome shotgun (WGS) entry which is preliminary data.</text>
</comment>
<dbReference type="AlphaFoldDB" id="A0A6N9Q7Q7"/>
<evidence type="ECO:0000259" key="1">
    <source>
        <dbReference type="Pfam" id="PF03551"/>
    </source>
</evidence>
<evidence type="ECO:0000259" key="2">
    <source>
        <dbReference type="Pfam" id="PF10400"/>
    </source>
</evidence>
<name>A0A6N9Q7Q7_9BACL</name>
<feature type="domain" description="Transcription regulator PadR N-terminal" evidence="1">
    <location>
        <begin position="11"/>
        <end position="83"/>
    </location>
</feature>
<dbReference type="Gene3D" id="1.10.10.10">
    <property type="entry name" value="Winged helix-like DNA-binding domain superfamily/Winged helix DNA-binding domain"/>
    <property type="match status" value="1"/>
</dbReference>
<dbReference type="InterPro" id="IPR005149">
    <property type="entry name" value="Tscrpt_reg_PadR_N"/>
</dbReference>
<feature type="domain" description="Transcription regulator PadR C-terminal" evidence="2">
    <location>
        <begin position="98"/>
        <end position="179"/>
    </location>
</feature>
<dbReference type="Gene3D" id="6.10.140.190">
    <property type="match status" value="1"/>
</dbReference>
<dbReference type="InterPro" id="IPR036388">
    <property type="entry name" value="WH-like_DNA-bd_sf"/>
</dbReference>
<accession>A0A6N9Q7Q7</accession>
<dbReference type="PANTHER" id="PTHR43252:SF6">
    <property type="entry name" value="NEGATIVE TRANSCRIPTION REGULATOR PADR"/>
    <property type="match status" value="1"/>
</dbReference>